<name>A0A9W6BQJ3_9CHLO</name>
<reference evidence="3 4" key="2">
    <citation type="journal article" date="2023" name="Commun. Biol.">
        <title>Reorganization of the ancestral sex-determining regions during the evolution of trioecy in Pleodorina starrii.</title>
        <authorList>
            <person name="Takahashi K."/>
            <person name="Suzuki S."/>
            <person name="Kawai-Toyooka H."/>
            <person name="Yamamoto K."/>
            <person name="Hamaji T."/>
            <person name="Ootsuki R."/>
            <person name="Yamaguchi H."/>
            <person name="Kawachi M."/>
            <person name="Higashiyama T."/>
            <person name="Nozaki H."/>
        </authorList>
    </citation>
    <scope>NUCLEOTIDE SEQUENCE [LARGE SCALE GENOMIC DNA]</scope>
    <source>
        <strain evidence="3 4">NIES-4479</strain>
    </source>
</reference>
<evidence type="ECO:0000256" key="1">
    <source>
        <dbReference type="SAM" id="MobiDB-lite"/>
    </source>
</evidence>
<evidence type="ECO:0000313" key="3">
    <source>
        <dbReference type="EMBL" id="GLC56479.1"/>
    </source>
</evidence>
<keyword evidence="4" id="KW-1185">Reference proteome</keyword>
<feature type="compositionally biased region" description="Gly residues" evidence="1">
    <location>
        <begin position="86"/>
        <end position="98"/>
    </location>
</feature>
<dbReference type="EMBL" id="BRXU01000016">
    <property type="protein sequence ID" value="GLC56476.1"/>
    <property type="molecule type" value="Genomic_DNA"/>
</dbReference>
<comment type="caution">
    <text evidence="3">The sequence shown here is derived from an EMBL/GenBank/DDBJ whole genome shotgun (WGS) entry which is preliminary data.</text>
</comment>
<sequence length="111" mass="12088">MEAPITQLMRHCYGGRWAPALRFVAFKKTSQLLISAATDLRTRRKFLREWHQGQQQQQQQQAVGSSQYLQHQQQKGRTTASSGLAEYGGAGAGAGAGGRDSASSSCGGEYR</sequence>
<protein>
    <submittedName>
        <fullName evidence="3">Uncharacterized protein</fullName>
    </submittedName>
</protein>
<feature type="compositionally biased region" description="Low complexity" evidence="1">
    <location>
        <begin position="52"/>
        <end position="61"/>
    </location>
</feature>
<feature type="compositionally biased region" description="Polar residues" evidence="1">
    <location>
        <begin position="62"/>
        <end position="79"/>
    </location>
</feature>
<feature type="compositionally biased region" description="Low complexity" evidence="1">
    <location>
        <begin position="99"/>
        <end position="111"/>
    </location>
</feature>
<dbReference type="Proteomes" id="UP001165080">
    <property type="component" value="Unassembled WGS sequence"/>
</dbReference>
<feature type="region of interest" description="Disordered" evidence="1">
    <location>
        <begin position="51"/>
        <end position="111"/>
    </location>
</feature>
<evidence type="ECO:0000313" key="4">
    <source>
        <dbReference type="Proteomes" id="UP001165080"/>
    </source>
</evidence>
<dbReference type="EMBL" id="BRXU01000016">
    <property type="protein sequence ID" value="GLC56479.1"/>
    <property type="molecule type" value="Genomic_DNA"/>
</dbReference>
<dbReference type="AlphaFoldDB" id="A0A9W6BQJ3"/>
<gene>
    <name evidence="3" type="primary">PLESTB001674</name>
    <name evidence="2" type="synonym">PLESTB001672</name>
    <name evidence="2" type="ORF">PLESTB_001111300</name>
    <name evidence="3" type="ORF">PLESTB_001111600</name>
</gene>
<evidence type="ECO:0000313" key="2">
    <source>
        <dbReference type="EMBL" id="GLC56476.1"/>
    </source>
</evidence>
<organism evidence="3 4">
    <name type="scientific">Pleodorina starrii</name>
    <dbReference type="NCBI Taxonomy" id="330485"/>
    <lineage>
        <taxon>Eukaryota</taxon>
        <taxon>Viridiplantae</taxon>
        <taxon>Chlorophyta</taxon>
        <taxon>core chlorophytes</taxon>
        <taxon>Chlorophyceae</taxon>
        <taxon>CS clade</taxon>
        <taxon>Chlamydomonadales</taxon>
        <taxon>Volvocaceae</taxon>
        <taxon>Pleodorina</taxon>
    </lineage>
</organism>
<reference evidence="3" key="1">
    <citation type="submission" date="2022-08" db="EMBL/GenBank/DDBJ databases">
        <authorList>
            <person name="Takahashi K."/>
            <person name="Suzuki S."/>
            <person name="Kawachi M."/>
            <person name="Higashiyama T."/>
            <person name="Nozaki H."/>
        </authorList>
    </citation>
    <scope>NUCLEOTIDE SEQUENCE</scope>
    <source>
        <strain evidence="3">NIES-4479</strain>
    </source>
</reference>
<proteinExistence type="predicted"/>
<accession>A0A9W6BQJ3</accession>